<evidence type="ECO:0000259" key="1">
    <source>
        <dbReference type="Pfam" id="PF12697"/>
    </source>
</evidence>
<name>A0A5S5MCE3_9BACT</name>
<dbReference type="PANTHER" id="PTHR43798:SF33">
    <property type="entry name" value="HYDROLASE, PUTATIVE (AFU_ORTHOLOGUE AFUA_2G14860)-RELATED"/>
    <property type="match status" value="1"/>
</dbReference>
<evidence type="ECO:0000313" key="3">
    <source>
        <dbReference type="Proteomes" id="UP000321899"/>
    </source>
</evidence>
<keyword evidence="3" id="KW-1185">Reference proteome</keyword>
<sequence>MTTERQGSLQMILHEPKEGYIHHPEKGPLHYIDWGGEGPMAHLLHANGFCAGTYDPLIRLMSEKLHVIGSDVRGHGSSLSPVEMPIRHWKVFADDLEFMVSSLMKPPVIGIGHSLGAVTTLIAAARHPELFSCIILMDPVILPRRYLMFMGFLRMTGLIGQFPLAKGARRRKFVFKGKQEALSRFTAGRGIFKTWDPSFVDAYLECGLLEVDEETAILKCDPELEAQIFESVPADIWSYAKKVKCPVLAIRGKKSDTFVQDAADRFSRTVKDCELVVVDKSGHFVPMEQPAICAEHILDFIQRKGPGIHETAAA</sequence>
<dbReference type="PANTHER" id="PTHR43798">
    <property type="entry name" value="MONOACYLGLYCEROL LIPASE"/>
    <property type="match status" value="1"/>
</dbReference>
<reference evidence="2 3" key="1">
    <citation type="submission" date="2019-06" db="EMBL/GenBank/DDBJ databases">
        <title>Desulfobotulus mexicanus sp. nov., a novel sulfate-reducing bacterium isolated from the sediment of an alkaline crater lake in Mexico.</title>
        <authorList>
            <person name="Hirschler-Rea A."/>
        </authorList>
    </citation>
    <scope>NUCLEOTIDE SEQUENCE [LARGE SCALE GENOMIC DNA]</scope>
    <source>
        <strain evidence="2 3">PAR22N</strain>
    </source>
</reference>
<protein>
    <submittedName>
        <fullName evidence="2">Alpha/beta hydrolase</fullName>
    </submittedName>
</protein>
<feature type="domain" description="AB hydrolase-1" evidence="1">
    <location>
        <begin position="43"/>
        <end position="295"/>
    </location>
</feature>
<dbReference type="InterPro" id="IPR029058">
    <property type="entry name" value="AB_hydrolase_fold"/>
</dbReference>
<gene>
    <name evidence="2" type="ORF">FIM25_15435</name>
</gene>
<organism evidence="2 3">
    <name type="scientific">Desulfobotulus mexicanus</name>
    <dbReference type="NCBI Taxonomy" id="2586642"/>
    <lineage>
        <taxon>Bacteria</taxon>
        <taxon>Pseudomonadati</taxon>
        <taxon>Thermodesulfobacteriota</taxon>
        <taxon>Desulfobacteria</taxon>
        <taxon>Desulfobacterales</taxon>
        <taxon>Desulfobacteraceae</taxon>
        <taxon>Desulfobotulus</taxon>
    </lineage>
</organism>
<dbReference type="Pfam" id="PF12697">
    <property type="entry name" value="Abhydrolase_6"/>
    <property type="match status" value="1"/>
</dbReference>
<dbReference type="Proteomes" id="UP000321899">
    <property type="component" value="Unassembled WGS sequence"/>
</dbReference>
<accession>A0A5S5MCE3</accession>
<dbReference type="SUPFAM" id="SSF53474">
    <property type="entry name" value="alpha/beta-Hydrolases"/>
    <property type="match status" value="1"/>
</dbReference>
<evidence type="ECO:0000313" key="2">
    <source>
        <dbReference type="EMBL" id="TYT73396.1"/>
    </source>
</evidence>
<dbReference type="InterPro" id="IPR000073">
    <property type="entry name" value="AB_hydrolase_1"/>
</dbReference>
<dbReference type="GO" id="GO:0016787">
    <property type="term" value="F:hydrolase activity"/>
    <property type="evidence" value="ECO:0007669"/>
    <property type="project" value="UniProtKB-KW"/>
</dbReference>
<comment type="caution">
    <text evidence="2">The sequence shown here is derived from an EMBL/GenBank/DDBJ whole genome shotgun (WGS) entry which is preliminary data.</text>
</comment>
<dbReference type="InterPro" id="IPR050266">
    <property type="entry name" value="AB_hydrolase_sf"/>
</dbReference>
<keyword evidence="2" id="KW-0378">Hydrolase</keyword>
<dbReference type="EMBL" id="VDMB01000032">
    <property type="protein sequence ID" value="TYT73396.1"/>
    <property type="molecule type" value="Genomic_DNA"/>
</dbReference>
<dbReference type="OrthoDB" id="5729753at2"/>
<dbReference type="AlphaFoldDB" id="A0A5S5MCE3"/>
<dbReference type="Gene3D" id="3.40.50.1820">
    <property type="entry name" value="alpha/beta hydrolase"/>
    <property type="match status" value="1"/>
</dbReference>
<proteinExistence type="predicted"/>
<dbReference type="GO" id="GO:0016020">
    <property type="term" value="C:membrane"/>
    <property type="evidence" value="ECO:0007669"/>
    <property type="project" value="TreeGrafter"/>
</dbReference>